<dbReference type="GeneID" id="8242373"/>
<dbReference type="AlphaFoldDB" id="C1E323"/>
<keyword evidence="2" id="KW-0812">Transmembrane</keyword>
<dbReference type="KEGG" id="mis:MICPUN_57451"/>
<keyword evidence="2" id="KW-0472">Membrane</keyword>
<evidence type="ECO:0000256" key="1">
    <source>
        <dbReference type="SAM" id="MobiDB-lite"/>
    </source>
</evidence>
<accession>C1E323</accession>
<dbReference type="Proteomes" id="UP000002009">
    <property type="component" value="Chromosome 3"/>
</dbReference>
<protein>
    <submittedName>
        <fullName evidence="3">Uncharacterized protein</fullName>
    </submittedName>
</protein>
<proteinExistence type="predicted"/>
<feature type="transmembrane region" description="Helical" evidence="2">
    <location>
        <begin position="269"/>
        <end position="295"/>
    </location>
</feature>
<keyword evidence="4" id="KW-1185">Reference proteome</keyword>
<organism evidence="3 4">
    <name type="scientific">Micromonas commoda (strain RCC299 / NOUM17 / CCMP2709)</name>
    <name type="common">Picoplanktonic green alga</name>
    <dbReference type="NCBI Taxonomy" id="296587"/>
    <lineage>
        <taxon>Eukaryota</taxon>
        <taxon>Viridiplantae</taxon>
        <taxon>Chlorophyta</taxon>
        <taxon>Mamiellophyceae</taxon>
        <taxon>Mamiellales</taxon>
        <taxon>Mamiellaceae</taxon>
        <taxon>Micromonas</taxon>
    </lineage>
</organism>
<feature type="region of interest" description="Disordered" evidence="1">
    <location>
        <begin position="1"/>
        <end position="57"/>
    </location>
</feature>
<dbReference type="InParanoid" id="C1E323"/>
<feature type="compositionally biased region" description="Acidic residues" evidence="1">
    <location>
        <begin position="40"/>
        <end position="50"/>
    </location>
</feature>
<feature type="transmembrane region" description="Helical" evidence="2">
    <location>
        <begin position="355"/>
        <end position="377"/>
    </location>
</feature>
<name>C1E323_MICCC</name>
<reference evidence="3 4" key="1">
    <citation type="journal article" date="2009" name="Science">
        <title>Green evolution and dynamic adaptations revealed by genomes of the marine picoeukaryotes Micromonas.</title>
        <authorList>
            <person name="Worden A.Z."/>
            <person name="Lee J.H."/>
            <person name="Mock T."/>
            <person name="Rouze P."/>
            <person name="Simmons M.P."/>
            <person name="Aerts A.L."/>
            <person name="Allen A.E."/>
            <person name="Cuvelier M.L."/>
            <person name="Derelle E."/>
            <person name="Everett M.V."/>
            <person name="Foulon E."/>
            <person name="Grimwood J."/>
            <person name="Gundlach H."/>
            <person name="Henrissat B."/>
            <person name="Napoli C."/>
            <person name="McDonald S.M."/>
            <person name="Parker M.S."/>
            <person name="Rombauts S."/>
            <person name="Salamov A."/>
            <person name="Von Dassow P."/>
            <person name="Badger J.H."/>
            <person name="Coutinho P.M."/>
            <person name="Demir E."/>
            <person name="Dubchak I."/>
            <person name="Gentemann C."/>
            <person name="Eikrem W."/>
            <person name="Gready J.E."/>
            <person name="John U."/>
            <person name="Lanier W."/>
            <person name="Lindquist E.A."/>
            <person name="Lucas S."/>
            <person name="Mayer K.F."/>
            <person name="Moreau H."/>
            <person name="Not F."/>
            <person name="Otillar R."/>
            <person name="Panaud O."/>
            <person name="Pangilinan J."/>
            <person name="Paulsen I."/>
            <person name="Piegu B."/>
            <person name="Poliakov A."/>
            <person name="Robbens S."/>
            <person name="Schmutz J."/>
            <person name="Toulza E."/>
            <person name="Wyss T."/>
            <person name="Zelensky A."/>
            <person name="Zhou K."/>
            <person name="Armbrust E.V."/>
            <person name="Bhattacharya D."/>
            <person name="Goodenough U.W."/>
            <person name="Van de Peer Y."/>
            <person name="Grigoriev I.V."/>
        </authorList>
    </citation>
    <scope>NUCLEOTIDE SEQUENCE [LARGE SCALE GENOMIC DNA]</scope>
    <source>
        <strain evidence="4">RCC299 / NOUM17</strain>
    </source>
</reference>
<evidence type="ECO:0000313" key="4">
    <source>
        <dbReference type="Proteomes" id="UP000002009"/>
    </source>
</evidence>
<gene>
    <name evidence="3" type="ORF">MICPUN_57451</name>
</gene>
<feature type="compositionally biased region" description="Basic and acidic residues" evidence="1">
    <location>
        <begin position="1"/>
        <end position="11"/>
    </location>
</feature>
<evidence type="ECO:0000256" key="2">
    <source>
        <dbReference type="SAM" id="Phobius"/>
    </source>
</evidence>
<feature type="transmembrane region" description="Helical" evidence="2">
    <location>
        <begin position="138"/>
        <end position="162"/>
    </location>
</feature>
<feature type="region of interest" description="Disordered" evidence="1">
    <location>
        <begin position="542"/>
        <end position="567"/>
    </location>
</feature>
<keyword evidence="2" id="KW-1133">Transmembrane helix</keyword>
<evidence type="ECO:0000313" key="3">
    <source>
        <dbReference type="EMBL" id="ACO62442.1"/>
    </source>
</evidence>
<dbReference type="RefSeq" id="XP_002501184.1">
    <property type="nucleotide sequence ID" value="XM_002501138.1"/>
</dbReference>
<feature type="transmembrane region" description="Helical" evidence="2">
    <location>
        <begin position="209"/>
        <end position="229"/>
    </location>
</feature>
<dbReference type="EMBL" id="CP001324">
    <property type="protein sequence ID" value="ACO62442.1"/>
    <property type="molecule type" value="Genomic_DNA"/>
</dbReference>
<sequence>MSSPFSRDRTLEAMGGPSPQDLSDSMTEAERGLMGMTVQFEEDAEEDDEQGASFKSADDGRRSLNRVLTRSHSGRYESTSAGDVDEREKIDDDLLGDLGLSDFMLLAYTISNIYQRHKVRSRAAKLDDSQVVGHDETLLFVAIALYACAVLVLALNLMGGAIACRPTSVTLGAFASGSGGVSPGGHFEYGMDLVNRVCETQIKLETSQFWPVFTMVTFVLLFAGAGINAQFIKRYNRLHAIARGQYHSPLVGKDPVRKSEKVEGKFERFYLLFMIVKFIGIIIAGGMLAGFWYSILTFASISSKTVNGVTTYSGGNLLTRFGAICDASKLDFEEAFDAQYRCHLKGEAQMHYLKYFVVMASVLVIVISVYQSVLMILMHKSYEAWKRQFDELQAKKKEQDLPPESDLNPEQISMFKMTRGLVRLFMYYMKPSPPDGDLPSLIAKAMFGISPDEGELANISTKMLTEFASPQETSDMLMHVLRGALGDHIGESEDVRKIVLATVTAWKDSSTQRYLKGIVDTINAIHRDERDRVVGDGRAAAMMQSPSRRHGGGGPVQRRNPTPQTPR</sequence>